<dbReference type="SMART" id="SM00382">
    <property type="entry name" value="AAA"/>
    <property type="match status" value="1"/>
</dbReference>
<dbReference type="RefSeq" id="WP_093072986.1">
    <property type="nucleotide sequence ID" value="NZ_FOGV01000013.1"/>
</dbReference>
<dbReference type="Gene3D" id="3.40.50.300">
    <property type="entry name" value="P-loop containing nucleotide triphosphate hydrolases"/>
    <property type="match status" value="1"/>
</dbReference>
<dbReference type="OrthoDB" id="9791546at2"/>
<evidence type="ECO:0000256" key="2">
    <source>
        <dbReference type="ARBA" id="ARBA00022741"/>
    </source>
</evidence>
<dbReference type="GO" id="GO:0016887">
    <property type="term" value="F:ATP hydrolysis activity"/>
    <property type="evidence" value="ECO:0007669"/>
    <property type="project" value="InterPro"/>
</dbReference>
<name>A0A1H9U878_9BACI</name>
<dbReference type="GO" id="GO:0005524">
    <property type="term" value="F:ATP binding"/>
    <property type="evidence" value="ECO:0007669"/>
    <property type="project" value="UniProtKB-KW"/>
</dbReference>
<dbReference type="InterPro" id="IPR017911">
    <property type="entry name" value="MacB-like_ATP-bd"/>
</dbReference>
<feature type="domain" description="ABC transporter" evidence="4">
    <location>
        <begin position="4"/>
        <end position="231"/>
    </location>
</feature>
<dbReference type="CDD" id="cd03255">
    <property type="entry name" value="ABC_MJ0796_LolCDE_FtsE"/>
    <property type="match status" value="1"/>
</dbReference>
<evidence type="ECO:0000256" key="3">
    <source>
        <dbReference type="ARBA" id="ARBA00022840"/>
    </source>
</evidence>
<dbReference type="PANTHER" id="PTHR24220">
    <property type="entry name" value="IMPORT ATP-BINDING PROTEIN"/>
    <property type="match status" value="1"/>
</dbReference>
<dbReference type="SUPFAM" id="SSF52540">
    <property type="entry name" value="P-loop containing nucleoside triphosphate hydrolases"/>
    <property type="match status" value="1"/>
</dbReference>
<reference evidence="6" key="1">
    <citation type="submission" date="2016-10" db="EMBL/GenBank/DDBJ databases">
        <authorList>
            <person name="de Groot N.N."/>
        </authorList>
    </citation>
    <scope>NUCLEOTIDE SEQUENCE [LARGE SCALE GENOMIC DNA]</scope>
    <source>
        <strain evidence="6">10nlg</strain>
    </source>
</reference>
<organism evidence="5 6">
    <name type="scientific">Salisediminibacterium halotolerans</name>
    <dbReference type="NCBI Taxonomy" id="517425"/>
    <lineage>
        <taxon>Bacteria</taxon>
        <taxon>Bacillati</taxon>
        <taxon>Bacillota</taxon>
        <taxon>Bacilli</taxon>
        <taxon>Bacillales</taxon>
        <taxon>Bacillaceae</taxon>
        <taxon>Salisediminibacterium</taxon>
    </lineage>
</organism>
<dbReference type="GO" id="GO:0005886">
    <property type="term" value="C:plasma membrane"/>
    <property type="evidence" value="ECO:0007669"/>
    <property type="project" value="TreeGrafter"/>
</dbReference>
<dbReference type="PROSITE" id="PS00211">
    <property type="entry name" value="ABC_TRANSPORTER_1"/>
    <property type="match status" value="1"/>
</dbReference>
<keyword evidence="2" id="KW-0547">Nucleotide-binding</keyword>
<protein>
    <submittedName>
        <fullName evidence="5">ABC transport system ATP-binding protein/lipoprotein-releasing system ATP-binding protein</fullName>
    </submittedName>
</protein>
<dbReference type="GO" id="GO:0022857">
    <property type="term" value="F:transmembrane transporter activity"/>
    <property type="evidence" value="ECO:0007669"/>
    <property type="project" value="TreeGrafter"/>
</dbReference>
<evidence type="ECO:0000256" key="1">
    <source>
        <dbReference type="ARBA" id="ARBA00022448"/>
    </source>
</evidence>
<dbReference type="InterPro" id="IPR027417">
    <property type="entry name" value="P-loop_NTPase"/>
</dbReference>
<dbReference type="InterPro" id="IPR017871">
    <property type="entry name" value="ABC_transporter-like_CS"/>
</dbReference>
<sequence length="231" mass="25650">MSVIELTNVSKSYPDGDALQTVADNIDLTIDYGEFIGICGPSGSGKSTMLKLMNGLVTPDTGSVQVLGETPAAINGFDKWRIKKVGFVFQHHFLLPELNGLDNVLFMAQIAGWKRKWVRERAKEIFAYLGAERAAKRMPEQMSGGERQRVAVARALINDPPILLADEPTASLDRNRAEDLFSLYAKLSAEHNKTVVMATHDDRFVDRFSRAYTIDRGVLTEKEPLPAARQL</sequence>
<dbReference type="Pfam" id="PF00005">
    <property type="entry name" value="ABC_tran"/>
    <property type="match status" value="1"/>
</dbReference>
<dbReference type="AlphaFoldDB" id="A0A1H9U878"/>
<evidence type="ECO:0000313" key="6">
    <source>
        <dbReference type="Proteomes" id="UP000199318"/>
    </source>
</evidence>
<dbReference type="Proteomes" id="UP000199318">
    <property type="component" value="Unassembled WGS sequence"/>
</dbReference>
<accession>A0A1H9U878</accession>
<keyword evidence="3 5" id="KW-0067">ATP-binding</keyword>
<evidence type="ECO:0000259" key="4">
    <source>
        <dbReference type="PROSITE" id="PS50893"/>
    </source>
</evidence>
<gene>
    <name evidence="5" type="ORF">SAMN05444126_11325</name>
</gene>
<dbReference type="InterPro" id="IPR003439">
    <property type="entry name" value="ABC_transporter-like_ATP-bd"/>
</dbReference>
<dbReference type="PROSITE" id="PS50893">
    <property type="entry name" value="ABC_TRANSPORTER_2"/>
    <property type="match status" value="1"/>
</dbReference>
<proteinExistence type="predicted"/>
<comment type="caution">
    <text evidence="5">The sequence shown here is derived from an EMBL/GenBank/DDBJ whole genome shotgun (WGS) entry which is preliminary data.</text>
</comment>
<dbReference type="STRING" id="1464123.SAMN05444126_11325"/>
<keyword evidence="6" id="KW-1185">Reference proteome</keyword>
<keyword evidence="1" id="KW-0813">Transport</keyword>
<evidence type="ECO:0000313" key="5">
    <source>
        <dbReference type="EMBL" id="SES05666.1"/>
    </source>
</evidence>
<dbReference type="EMBL" id="FOGV01000013">
    <property type="protein sequence ID" value="SES05666.1"/>
    <property type="molecule type" value="Genomic_DNA"/>
</dbReference>
<dbReference type="InterPro" id="IPR003593">
    <property type="entry name" value="AAA+_ATPase"/>
</dbReference>
<dbReference type="InterPro" id="IPR015854">
    <property type="entry name" value="ABC_transpr_LolD-like"/>
</dbReference>